<dbReference type="RefSeq" id="WP_284310000.1">
    <property type="nucleotide sequence ID" value="NZ_BSPC01000005.1"/>
</dbReference>
<evidence type="ECO:0000313" key="1">
    <source>
        <dbReference type="EMBL" id="GLS17168.1"/>
    </source>
</evidence>
<gene>
    <name evidence="1" type="ORF">GCM10007874_01830</name>
</gene>
<keyword evidence="2" id="KW-1185">Reference proteome</keyword>
<dbReference type="Proteomes" id="UP001156882">
    <property type="component" value="Unassembled WGS sequence"/>
</dbReference>
<dbReference type="EMBL" id="BSPC01000005">
    <property type="protein sequence ID" value="GLS17168.1"/>
    <property type="molecule type" value="Genomic_DNA"/>
</dbReference>
<evidence type="ECO:0008006" key="3">
    <source>
        <dbReference type="Google" id="ProtNLM"/>
    </source>
</evidence>
<protein>
    <recommendedName>
        <fullName evidence="3">DUF2188 domain-containing protein</fullName>
    </recommendedName>
</protein>
<reference evidence="2" key="1">
    <citation type="journal article" date="2019" name="Int. J. Syst. Evol. Microbiol.">
        <title>The Global Catalogue of Microorganisms (GCM) 10K type strain sequencing project: providing services to taxonomists for standard genome sequencing and annotation.</title>
        <authorList>
            <consortium name="The Broad Institute Genomics Platform"/>
            <consortium name="The Broad Institute Genome Sequencing Center for Infectious Disease"/>
            <person name="Wu L."/>
            <person name="Ma J."/>
        </authorList>
    </citation>
    <scope>NUCLEOTIDE SEQUENCE [LARGE SCALE GENOMIC DNA]</scope>
    <source>
        <strain evidence="2">NBRC 101365</strain>
    </source>
</reference>
<proteinExistence type="predicted"/>
<sequence length="77" mass="8380">MTDIRELHEGENPSAQNSWILVEEDGPVWVVNSATYADDTVPSDPLGPFHVRTDAVKAASELARSKGIEIVYVRGTA</sequence>
<organism evidence="1 2">
    <name type="scientific">Labrys miyagiensis</name>
    <dbReference type="NCBI Taxonomy" id="346912"/>
    <lineage>
        <taxon>Bacteria</taxon>
        <taxon>Pseudomonadati</taxon>
        <taxon>Pseudomonadota</taxon>
        <taxon>Alphaproteobacteria</taxon>
        <taxon>Hyphomicrobiales</taxon>
        <taxon>Xanthobacteraceae</taxon>
        <taxon>Labrys</taxon>
    </lineage>
</organism>
<comment type="caution">
    <text evidence="1">The sequence shown here is derived from an EMBL/GenBank/DDBJ whole genome shotgun (WGS) entry which is preliminary data.</text>
</comment>
<accession>A0ABQ6CBX5</accession>
<evidence type="ECO:0000313" key="2">
    <source>
        <dbReference type="Proteomes" id="UP001156882"/>
    </source>
</evidence>
<name>A0ABQ6CBX5_9HYPH</name>